<keyword evidence="5" id="KW-0574">Periplasm</keyword>
<keyword evidence="8" id="KW-0046">Antibiotic resistance</keyword>
<dbReference type="Gene3D" id="3.60.15.10">
    <property type="entry name" value="Ribonuclease Z/Hydroxyacylglutathione hydrolase-like"/>
    <property type="match status" value="1"/>
</dbReference>
<dbReference type="InterPro" id="IPR001279">
    <property type="entry name" value="Metallo-B-lactamas"/>
</dbReference>
<evidence type="ECO:0000256" key="1">
    <source>
        <dbReference type="ARBA" id="ARBA00001947"/>
    </source>
</evidence>
<dbReference type="SUPFAM" id="SSF56281">
    <property type="entry name" value="Metallo-hydrolase/oxidoreductase"/>
    <property type="match status" value="1"/>
</dbReference>
<reference evidence="10" key="1">
    <citation type="submission" date="2020-05" db="EMBL/GenBank/DDBJ databases">
        <authorList>
            <person name="Chiriac C."/>
            <person name="Salcher M."/>
            <person name="Ghai R."/>
            <person name="Kavagutti S V."/>
        </authorList>
    </citation>
    <scope>NUCLEOTIDE SEQUENCE</scope>
</reference>
<dbReference type="PROSITE" id="PS00743">
    <property type="entry name" value="BETA_LACTAMASE_B_1"/>
    <property type="match status" value="1"/>
</dbReference>
<evidence type="ECO:0000256" key="3">
    <source>
        <dbReference type="ARBA" id="ARBA00022723"/>
    </source>
</evidence>
<keyword evidence="6" id="KW-0378">Hydrolase</keyword>
<name>A0A6J6P5N5_9ZZZZ</name>
<dbReference type="GO" id="GO:0008270">
    <property type="term" value="F:zinc ion binding"/>
    <property type="evidence" value="ECO:0007669"/>
    <property type="project" value="InterPro"/>
</dbReference>
<dbReference type="InterPro" id="IPR050855">
    <property type="entry name" value="NDM-1-like"/>
</dbReference>
<evidence type="ECO:0000256" key="7">
    <source>
        <dbReference type="ARBA" id="ARBA00022833"/>
    </source>
</evidence>
<evidence type="ECO:0000259" key="9">
    <source>
        <dbReference type="SMART" id="SM00849"/>
    </source>
</evidence>
<dbReference type="InterPro" id="IPR001018">
    <property type="entry name" value="Beta-lactamase_class-B_CS"/>
</dbReference>
<organism evidence="10">
    <name type="scientific">freshwater metagenome</name>
    <dbReference type="NCBI Taxonomy" id="449393"/>
    <lineage>
        <taxon>unclassified sequences</taxon>
        <taxon>metagenomes</taxon>
        <taxon>ecological metagenomes</taxon>
    </lineage>
</organism>
<feature type="domain" description="Metallo-beta-lactamase" evidence="9">
    <location>
        <begin position="20"/>
        <end position="215"/>
    </location>
</feature>
<accession>A0A6J6P5N5</accession>
<evidence type="ECO:0000256" key="6">
    <source>
        <dbReference type="ARBA" id="ARBA00022801"/>
    </source>
</evidence>
<proteinExistence type="predicted"/>
<keyword evidence="4" id="KW-0732">Signal</keyword>
<keyword evidence="3" id="KW-0479">Metal-binding</keyword>
<comment type="subcellular location">
    <subcellularLocation>
        <location evidence="2">Periplasm</location>
    </subcellularLocation>
</comment>
<dbReference type="GO" id="GO:0046677">
    <property type="term" value="P:response to antibiotic"/>
    <property type="evidence" value="ECO:0007669"/>
    <property type="project" value="UniProtKB-KW"/>
</dbReference>
<evidence type="ECO:0000256" key="8">
    <source>
        <dbReference type="ARBA" id="ARBA00023251"/>
    </source>
</evidence>
<comment type="cofactor">
    <cofactor evidence="1">
        <name>Zn(2+)</name>
        <dbReference type="ChEBI" id="CHEBI:29105"/>
    </cofactor>
</comment>
<dbReference type="CDD" id="cd07721">
    <property type="entry name" value="yflN-like_MBL-fold"/>
    <property type="match status" value="1"/>
</dbReference>
<dbReference type="AlphaFoldDB" id="A0A6J6P5N5"/>
<dbReference type="GO" id="GO:0042597">
    <property type="term" value="C:periplasmic space"/>
    <property type="evidence" value="ECO:0007669"/>
    <property type="project" value="UniProtKB-SubCell"/>
</dbReference>
<dbReference type="SMART" id="SM00849">
    <property type="entry name" value="Lactamase_B"/>
    <property type="match status" value="1"/>
</dbReference>
<evidence type="ECO:0000256" key="2">
    <source>
        <dbReference type="ARBA" id="ARBA00004418"/>
    </source>
</evidence>
<dbReference type="InterPro" id="IPR036866">
    <property type="entry name" value="RibonucZ/Hydroxyglut_hydro"/>
</dbReference>
<evidence type="ECO:0000313" key="10">
    <source>
        <dbReference type="EMBL" id="CAB4691674.1"/>
    </source>
</evidence>
<dbReference type="EMBL" id="CAEZXQ010000049">
    <property type="protein sequence ID" value="CAB4691674.1"/>
    <property type="molecule type" value="Genomic_DNA"/>
</dbReference>
<dbReference type="Pfam" id="PF00753">
    <property type="entry name" value="Lactamase_B"/>
    <property type="match status" value="1"/>
</dbReference>
<evidence type="ECO:0000256" key="4">
    <source>
        <dbReference type="ARBA" id="ARBA00022729"/>
    </source>
</evidence>
<dbReference type="GO" id="GO:0017001">
    <property type="term" value="P:antibiotic catabolic process"/>
    <property type="evidence" value="ECO:0007669"/>
    <property type="project" value="InterPro"/>
</dbReference>
<dbReference type="GO" id="GO:0008800">
    <property type="term" value="F:beta-lactamase activity"/>
    <property type="evidence" value="ECO:0007669"/>
    <property type="project" value="UniProtKB-EC"/>
</dbReference>
<protein>
    <submittedName>
        <fullName evidence="10">Unannotated protein</fullName>
    </submittedName>
</protein>
<gene>
    <name evidence="10" type="ORF">UFOPK2576_00460</name>
</gene>
<evidence type="ECO:0000256" key="5">
    <source>
        <dbReference type="ARBA" id="ARBA00022764"/>
    </source>
</evidence>
<keyword evidence="7" id="KW-0862">Zinc</keyword>
<sequence length="236" mass="25641">MGKAVQLASNLYRIPTLGPFINSYAFINNDGSVTLVDCGVNKAPAKIVAGLASIGKHPKDVENIILTHAHDDHIGGAAKMIELSNPKSVSMHEADSSYPERGATPKVDTRTVSGKLMSRMPASKYTPFKVNKELKDGDLLDTAGGLKVIHTPGHTEGHISLLHLESKTLITGDSIFNMTSRLAWSLSGFCVDYLQSQQTAKRFVDLDFKHAAFTHGPEIMNKGKERITKFLSKKGI</sequence>
<dbReference type="PANTHER" id="PTHR42951">
    <property type="entry name" value="METALLO-BETA-LACTAMASE DOMAIN-CONTAINING"/>
    <property type="match status" value="1"/>
</dbReference>